<feature type="non-terminal residue" evidence="1">
    <location>
        <position position="35"/>
    </location>
</feature>
<proteinExistence type="predicted"/>
<reference evidence="1" key="1">
    <citation type="submission" date="2020-02" db="EMBL/GenBank/DDBJ databases">
        <authorList>
            <person name="Meier V. D."/>
        </authorList>
    </citation>
    <scope>NUCLEOTIDE SEQUENCE</scope>
    <source>
        <strain evidence="1">AVDCRST_MAG55</strain>
    </source>
</reference>
<accession>A0A6J4NZR4</accession>
<sequence>AAHPRVRRRLRLRVGLHDPGPLVRGLGQARPRRGV</sequence>
<name>A0A6J4NZR4_9ACTN</name>
<feature type="non-terminal residue" evidence="1">
    <location>
        <position position="1"/>
    </location>
</feature>
<gene>
    <name evidence="1" type="ORF">AVDCRST_MAG55-749</name>
</gene>
<evidence type="ECO:0000313" key="1">
    <source>
        <dbReference type="EMBL" id="CAA9402285.1"/>
    </source>
</evidence>
<protein>
    <submittedName>
        <fullName evidence="1">Uncharacterized protein</fullName>
    </submittedName>
</protein>
<dbReference type="AlphaFoldDB" id="A0A6J4NZR4"/>
<organism evidence="1">
    <name type="scientific">uncultured Rubrobacteraceae bacterium</name>
    <dbReference type="NCBI Taxonomy" id="349277"/>
    <lineage>
        <taxon>Bacteria</taxon>
        <taxon>Bacillati</taxon>
        <taxon>Actinomycetota</taxon>
        <taxon>Rubrobacteria</taxon>
        <taxon>Rubrobacterales</taxon>
        <taxon>Rubrobacteraceae</taxon>
        <taxon>environmental samples</taxon>
    </lineage>
</organism>
<dbReference type="EMBL" id="CADCUZ010000030">
    <property type="protein sequence ID" value="CAA9402285.1"/>
    <property type="molecule type" value="Genomic_DNA"/>
</dbReference>